<feature type="non-terminal residue" evidence="2">
    <location>
        <position position="284"/>
    </location>
</feature>
<dbReference type="InterPro" id="IPR011050">
    <property type="entry name" value="Pectin_lyase_fold/virulence"/>
</dbReference>
<comment type="caution">
    <text evidence="2">The sequence shown here is derived from an EMBL/GenBank/DDBJ whole genome shotgun (WGS) entry which is preliminary data.</text>
</comment>
<dbReference type="InterPro" id="IPR006626">
    <property type="entry name" value="PbH1"/>
</dbReference>
<dbReference type="InterPro" id="IPR039448">
    <property type="entry name" value="Beta_helix"/>
</dbReference>
<dbReference type="Pfam" id="PF13229">
    <property type="entry name" value="Beta_helix"/>
    <property type="match status" value="1"/>
</dbReference>
<dbReference type="InterPro" id="IPR012334">
    <property type="entry name" value="Pectin_lyas_fold"/>
</dbReference>
<feature type="domain" description="Right handed beta helix" evidence="1">
    <location>
        <begin position="14"/>
        <end position="125"/>
    </location>
</feature>
<reference evidence="2" key="1">
    <citation type="journal article" date="2014" name="Front. Microbiol.">
        <title>High frequency of phylogenetically diverse reductive dehalogenase-homologous genes in deep subseafloor sedimentary metagenomes.</title>
        <authorList>
            <person name="Kawai M."/>
            <person name="Futagami T."/>
            <person name="Toyoda A."/>
            <person name="Takaki Y."/>
            <person name="Nishi S."/>
            <person name="Hori S."/>
            <person name="Arai W."/>
            <person name="Tsubouchi T."/>
            <person name="Morono Y."/>
            <person name="Uchiyama I."/>
            <person name="Ito T."/>
            <person name="Fujiyama A."/>
            <person name="Inagaki F."/>
            <person name="Takami H."/>
        </authorList>
    </citation>
    <scope>NUCLEOTIDE SEQUENCE</scope>
    <source>
        <strain evidence="2">Expedition CK06-06</strain>
    </source>
</reference>
<dbReference type="EMBL" id="BARU01020799">
    <property type="protein sequence ID" value="GAH53201.1"/>
    <property type="molecule type" value="Genomic_DNA"/>
</dbReference>
<dbReference type="Gene3D" id="2.160.20.10">
    <property type="entry name" value="Single-stranded right-handed beta-helix, Pectin lyase-like"/>
    <property type="match status" value="1"/>
</dbReference>
<evidence type="ECO:0000259" key="1">
    <source>
        <dbReference type="Pfam" id="PF13229"/>
    </source>
</evidence>
<accession>X1G5K2</accession>
<protein>
    <recommendedName>
        <fullName evidence="1">Right handed beta helix domain-containing protein</fullName>
    </recommendedName>
</protein>
<proteinExistence type="predicted"/>
<dbReference type="SUPFAM" id="SSF51126">
    <property type="entry name" value="Pectin lyase-like"/>
    <property type="match status" value="1"/>
</dbReference>
<dbReference type="SMART" id="SM00710">
    <property type="entry name" value="PbH1"/>
    <property type="match status" value="5"/>
</dbReference>
<organism evidence="2">
    <name type="scientific">marine sediment metagenome</name>
    <dbReference type="NCBI Taxonomy" id="412755"/>
    <lineage>
        <taxon>unclassified sequences</taxon>
        <taxon>metagenomes</taxon>
        <taxon>ecological metagenomes</taxon>
    </lineage>
</organism>
<feature type="non-terminal residue" evidence="2">
    <location>
        <position position="1"/>
    </location>
</feature>
<dbReference type="AlphaFoldDB" id="X1G5K2"/>
<name>X1G5K2_9ZZZZ</name>
<sequence>NPRGEEKMRGPHTIILGNSRNVTIRNITIKDSANYAIMIEFSEHVDVRGVKVTGGWDGVHFRGWIDKPCRDINIINCQFFTGDDSIAGRYVNGLLIKNCIVNSSCNGIRIIGPVTNMIVEDCLFYGPGLYPHRTSNRRNMLSGIILQPGGWDACDAALEDVLISDVTMKNVASPVTVLLKRPGNTVDNITITGLTAIGVYRAAASVESWCETACGRVVFRDASIEYEGGGTAKQAKALPRKPGVDARPLPVWGFYAKNARDITLENVHFYCAKKDLRPTIVCED</sequence>
<evidence type="ECO:0000313" key="2">
    <source>
        <dbReference type="EMBL" id="GAH53201.1"/>
    </source>
</evidence>
<gene>
    <name evidence="2" type="ORF">S03H2_34114</name>
</gene>